<dbReference type="PANTHER" id="PTHR10622:SF10">
    <property type="entry name" value="HET DOMAIN-CONTAINING PROTEIN"/>
    <property type="match status" value="1"/>
</dbReference>
<dbReference type="Proteomes" id="UP000235371">
    <property type="component" value="Unassembled WGS sequence"/>
</dbReference>
<dbReference type="STRING" id="1095630.A0A2J6TLV8"/>
<dbReference type="OrthoDB" id="20872at2759"/>
<evidence type="ECO:0000259" key="1">
    <source>
        <dbReference type="Pfam" id="PF06985"/>
    </source>
</evidence>
<proteinExistence type="predicted"/>
<dbReference type="InParanoid" id="A0A2J6TLV8"/>
<evidence type="ECO:0000313" key="2">
    <source>
        <dbReference type="EMBL" id="PMD63972.1"/>
    </source>
</evidence>
<dbReference type="InterPro" id="IPR010730">
    <property type="entry name" value="HET"/>
</dbReference>
<reference evidence="2 3" key="1">
    <citation type="submission" date="2016-04" db="EMBL/GenBank/DDBJ databases">
        <title>A degradative enzymes factory behind the ericoid mycorrhizal symbiosis.</title>
        <authorList>
            <consortium name="DOE Joint Genome Institute"/>
            <person name="Martino E."/>
            <person name="Morin E."/>
            <person name="Grelet G."/>
            <person name="Kuo A."/>
            <person name="Kohler A."/>
            <person name="Daghino S."/>
            <person name="Barry K."/>
            <person name="Choi C."/>
            <person name="Cichocki N."/>
            <person name="Clum A."/>
            <person name="Copeland A."/>
            <person name="Hainaut M."/>
            <person name="Haridas S."/>
            <person name="Labutti K."/>
            <person name="Lindquist E."/>
            <person name="Lipzen A."/>
            <person name="Khouja H.-R."/>
            <person name="Murat C."/>
            <person name="Ohm R."/>
            <person name="Olson A."/>
            <person name="Spatafora J."/>
            <person name="Veneault-Fourrey C."/>
            <person name="Henrissat B."/>
            <person name="Grigoriev I."/>
            <person name="Martin F."/>
            <person name="Perotto S."/>
        </authorList>
    </citation>
    <scope>NUCLEOTIDE SEQUENCE [LARGE SCALE GENOMIC DNA]</scope>
    <source>
        <strain evidence="2 3">E</strain>
    </source>
</reference>
<sequence>MRLLNVHSLKLEEFVGEPGNGIPPYAILSHTWGREEVSFRDMTTDHGALAQREGFQKIVQCCEKAKSEGHGFVWIDTCCIDKSGSAELSEAINSMFRWYREADICYAYLDDVCSSEDPAQASSSFQSSRWFTRGWTLQELLAPYEVAFLAKDWKEIGTKQSLSSIISGRTKIDEFTLVNCTWDHASIACKMSWASSRNTTRVEDKAYSLMGLFDVNMPLIYGEGRKAFYRLQLEIMKMSDDQSIFAWVPKGHQAWGSSRSCGLLAESPNNFEVSDGIIDRAMPGGDAISYDVSKQYIRLSTCMLQLREKRGVDGVEAWQLQSQLLLPPGITRDFPDHLDFQRNLQKTIWDGVMMAILRCSDELGYIAIPLRKLHSGELSRYASYDLTWLRASTRNMEGLEKLFVRALSAQTTDRIQSLPPIIGYRMRVMLKSLPTEGSGYYISGGYPPNFVAAPGEIPTHFEAVSRINMAQGKVAPIIVFFANYSPEYLPFAIRFDGLYFHSFSALRIRIGSSIEAWQNGNRFEPHQDDIQVADANAQIPLSEDKSLWIRTQRSRPRSLAEEIVNISINPRLS</sequence>
<protein>
    <submittedName>
        <fullName evidence="2">HET-domain-containing protein</fullName>
    </submittedName>
</protein>
<dbReference type="GeneID" id="36587625"/>
<dbReference type="RefSeq" id="XP_024740876.1">
    <property type="nucleotide sequence ID" value="XM_024879548.1"/>
</dbReference>
<dbReference type="EMBL" id="KZ613774">
    <property type="protein sequence ID" value="PMD63972.1"/>
    <property type="molecule type" value="Genomic_DNA"/>
</dbReference>
<organism evidence="2 3">
    <name type="scientific">Hyaloscypha bicolor E</name>
    <dbReference type="NCBI Taxonomy" id="1095630"/>
    <lineage>
        <taxon>Eukaryota</taxon>
        <taxon>Fungi</taxon>
        <taxon>Dikarya</taxon>
        <taxon>Ascomycota</taxon>
        <taxon>Pezizomycotina</taxon>
        <taxon>Leotiomycetes</taxon>
        <taxon>Helotiales</taxon>
        <taxon>Hyaloscyphaceae</taxon>
        <taxon>Hyaloscypha</taxon>
        <taxon>Hyaloscypha bicolor</taxon>
    </lineage>
</organism>
<accession>A0A2J6TLV8</accession>
<dbReference type="Pfam" id="PF06985">
    <property type="entry name" value="HET"/>
    <property type="match status" value="1"/>
</dbReference>
<name>A0A2J6TLV8_9HELO</name>
<feature type="domain" description="Heterokaryon incompatibility" evidence="1">
    <location>
        <begin position="25"/>
        <end position="114"/>
    </location>
</feature>
<evidence type="ECO:0000313" key="3">
    <source>
        <dbReference type="Proteomes" id="UP000235371"/>
    </source>
</evidence>
<gene>
    <name evidence="2" type="ORF">K444DRAFT_609290</name>
</gene>
<dbReference type="AlphaFoldDB" id="A0A2J6TLV8"/>
<keyword evidence="3" id="KW-1185">Reference proteome</keyword>
<dbReference type="PANTHER" id="PTHR10622">
    <property type="entry name" value="HET DOMAIN-CONTAINING PROTEIN"/>
    <property type="match status" value="1"/>
</dbReference>